<evidence type="ECO:0000313" key="2">
    <source>
        <dbReference type="Proteomes" id="UP000249873"/>
    </source>
</evidence>
<evidence type="ECO:0000313" key="1">
    <source>
        <dbReference type="EMBL" id="AWV99613.1"/>
    </source>
</evidence>
<organism evidence="1 2">
    <name type="scientific">Arcticibacterium luteifluviistationis</name>
    <dbReference type="NCBI Taxonomy" id="1784714"/>
    <lineage>
        <taxon>Bacteria</taxon>
        <taxon>Pseudomonadati</taxon>
        <taxon>Bacteroidota</taxon>
        <taxon>Cytophagia</taxon>
        <taxon>Cytophagales</taxon>
        <taxon>Leadbetterellaceae</taxon>
        <taxon>Arcticibacterium</taxon>
    </lineage>
</organism>
<dbReference type="Proteomes" id="UP000249873">
    <property type="component" value="Chromosome"/>
</dbReference>
<reference evidence="1 2" key="1">
    <citation type="submission" date="2018-05" db="EMBL/GenBank/DDBJ databases">
        <title>Complete genome sequence of Arcticibacterium luteifluviistationis SM1504T, a cytophagaceae bacterium isolated from Arctic surface seawater.</title>
        <authorList>
            <person name="Li Y."/>
            <person name="Qin Q.-L."/>
        </authorList>
    </citation>
    <scope>NUCLEOTIDE SEQUENCE [LARGE SCALE GENOMIC DNA]</scope>
    <source>
        <strain evidence="1 2">SM1504</strain>
    </source>
</reference>
<name>A0A2Z4GFQ2_9BACT</name>
<proteinExistence type="predicted"/>
<gene>
    <name evidence="1" type="ORF">DJ013_16115</name>
</gene>
<keyword evidence="2" id="KW-1185">Reference proteome</keyword>
<dbReference type="AlphaFoldDB" id="A0A2Z4GFQ2"/>
<accession>A0A2Z4GFQ2</accession>
<dbReference type="EMBL" id="CP029480">
    <property type="protein sequence ID" value="AWV99613.1"/>
    <property type="molecule type" value="Genomic_DNA"/>
</dbReference>
<sequence>MSCSKKVTSQKSIEYSRNGKVSYVASKGLLQSFNSQNFGSSTQDAAYFATVSAIENLLYKGVANSPSENPLIKNELESKLAFENTLNDLAFNLGPERFITKSLIVDDESGSGGHLVTVEVEVDVKALRKYLEENEIIKKFGL</sequence>
<dbReference type="KEGG" id="als:DJ013_16115"/>
<protein>
    <submittedName>
        <fullName evidence="1">Uncharacterized protein</fullName>
    </submittedName>
</protein>